<dbReference type="InterPro" id="IPR007393">
    <property type="entry name" value="YlxR_dom"/>
</dbReference>
<proteinExistence type="predicted"/>
<dbReference type="AlphaFoldDB" id="A0A6J7HEF0"/>
<dbReference type="PANTHER" id="PTHR34215">
    <property type="entry name" value="BLL0784 PROTEIN"/>
    <property type="match status" value="1"/>
</dbReference>
<dbReference type="Gene3D" id="3.30.1230.10">
    <property type="entry name" value="YlxR-like"/>
    <property type="match status" value="1"/>
</dbReference>
<feature type="region of interest" description="Disordered" evidence="1">
    <location>
        <begin position="1"/>
        <end position="20"/>
    </location>
</feature>
<accession>A0A6J7HEF0</accession>
<gene>
    <name evidence="3" type="ORF">UFOPK3610_01215</name>
</gene>
<name>A0A6J7HEF0_9ZZZZ</name>
<dbReference type="InterPro" id="IPR037465">
    <property type="entry name" value="YlxR"/>
</dbReference>
<reference evidence="3" key="1">
    <citation type="submission" date="2020-05" db="EMBL/GenBank/DDBJ databases">
        <authorList>
            <person name="Chiriac C."/>
            <person name="Salcher M."/>
            <person name="Ghai R."/>
            <person name="Kavagutti S V."/>
        </authorList>
    </citation>
    <scope>NUCLEOTIDE SEQUENCE</scope>
</reference>
<dbReference type="SUPFAM" id="SSF64376">
    <property type="entry name" value="YlxR-like"/>
    <property type="match status" value="1"/>
</dbReference>
<organism evidence="3">
    <name type="scientific">freshwater metagenome</name>
    <dbReference type="NCBI Taxonomy" id="449393"/>
    <lineage>
        <taxon>unclassified sequences</taxon>
        <taxon>metagenomes</taxon>
        <taxon>ecological metagenomes</taxon>
    </lineage>
</organism>
<evidence type="ECO:0000256" key="1">
    <source>
        <dbReference type="SAM" id="MobiDB-lite"/>
    </source>
</evidence>
<dbReference type="EMBL" id="CAFBMR010000048">
    <property type="protein sequence ID" value="CAB4917568.1"/>
    <property type="molecule type" value="Genomic_DNA"/>
</dbReference>
<evidence type="ECO:0000313" key="3">
    <source>
        <dbReference type="EMBL" id="CAB4917568.1"/>
    </source>
</evidence>
<feature type="domain" description="YlxR" evidence="2">
    <location>
        <begin position="18"/>
        <end position="80"/>
    </location>
</feature>
<evidence type="ECO:0000259" key="2">
    <source>
        <dbReference type="Pfam" id="PF04296"/>
    </source>
</evidence>
<dbReference type="Pfam" id="PF04296">
    <property type="entry name" value="YlxR"/>
    <property type="match status" value="1"/>
</dbReference>
<sequence length="96" mass="10674">MQGVDSGPVQSPEPTPARTCVGCRTRTTKVDLLRVVVDGDEFVADRQGRLTGRGAYLHPNRECFELAVRRKALFRALRVSGQTRLDRLTAMFAAQE</sequence>
<dbReference type="InterPro" id="IPR035931">
    <property type="entry name" value="YlxR-like_sf"/>
</dbReference>
<protein>
    <submittedName>
        <fullName evidence="3">Unannotated protein</fullName>
    </submittedName>
</protein>
<dbReference type="PANTHER" id="PTHR34215:SF1">
    <property type="entry name" value="YLXR DOMAIN-CONTAINING PROTEIN"/>
    <property type="match status" value="1"/>
</dbReference>